<dbReference type="PATRIC" id="fig|888050.3.peg.996"/>
<name>N6WDC2_9ACTO</name>
<dbReference type="Pfam" id="PF00581">
    <property type="entry name" value="Rhodanese"/>
    <property type="match status" value="2"/>
</dbReference>
<evidence type="ECO:0000313" key="6">
    <source>
        <dbReference type="Proteomes" id="UP000013015"/>
    </source>
</evidence>
<dbReference type="PANTHER" id="PTHR11364">
    <property type="entry name" value="THIOSULFATE SULFERTANSFERASE"/>
    <property type="match status" value="1"/>
</dbReference>
<gene>
    <name evidence="5" type="primary">sseA</name>
    <name evidence="5" type="ORF">HMPREF9004_1050</name>
</gene>
<feature type="domain" description="Rhodanese" evidence="4">
    <location>
        <begin position="92"/>
        <end position="213"/>
    </location>
</feature>
<accession>N6WDC2</accession>
<feature type="domain" description="Rhodanese" evidence="4">
    <location>
        <begin position="241"/>
        <end position="353"/>
    </location>
</feature>
<evidence type="ECO:0000256" key="3">
    <source>
        <dbReference type="SAM" id="MobiDB-lite"/>
    </source>
</evidence>
<dbReference type="AlphaFoldDB" id="N6WDC2"/>
<comment type="caution">
    <text evidence="5">The sequence shown here is derived from an EMBL/GenBank/DDBJ whole genome shotgun (WGS) entry which is preliminary data.</text>
</comment>
<dbReference type="RefSeq" id="WP_005963101.1">
    <property type="nucleotide sequence ID" value="NZ_CP040505.1"/>
</dbReference>
<protein>
    <submittedName>
        <fullName evidence="5">Thiosulfate sulfurtransferase</fullName>
        <ecNumber evidence="5">2.8.1.1</ecNumber>
    </submittedName>
</protein>
<organism evidence="5 6">
    <name type="scientific">Schaalia cardiffensis F0333</name>
    <dbReference type="NCBI Taxonomy" id="888050"/>
    <lineage>
        <taxon>Bacteria</taxon>
        <taxon>Bacillati</taxon>
        <taxon>Actinomycetota</taxon>
        <taxon>Actinomycetes</taxon>
        <taxon>Actinomycetales</taxon>
        <taxon>Actinomycetaceae</taxon>
        <taxon>Schaalia</taxon>
    </lineage>
</organism>
<dbReference type="CDD" id="cd01448">
    <property type="entry name" value="TST_Repeat_1"/>
    <property type="match status" value="1"/>
</dbReference>
<dbReference type="HOGENOM" id="CLU_031618_0_0_11"/>
<dbReference type="EC" id="2.8.1.1" evidence="5"/>
<dbReference type="STRING" id="888050.HMPREF9004_1050"/>
<dbReference type="PROSITE" id="PS50206">
    <property type="entry name" value="RHODANESE_3"/>
    <property type="match status" value="2"/>
</dbReference>
<dbReference type="SUPFAM" id="SSF52821">
    <property type="entry name" value="Rhodanese/Cell cycle control phosphatase"/>
    <property type="match status" value="2"/>
</dbReference>
<reference evidence="5 6" key="1">
    <citation type="submission" date="2013-03" db="EMBL/GenBank/DDBJ databases">
        <title>Reference genome for the Human Microbiome Project.</title>
        <authorList>
            <person name="Aqrawi P."/>
            <person name="Ayvaz T."/>
            <person name="Bess C."/>
            <person name="Blankenburg K."/>
            <person name="Coyle M."/>
            <person name="Deng J."/>
            <person name="Forbes L."/>
            <person name="Fowler G."/>
            <person name="Francisco L."/>
            <person name="Fu Q."/>
            <person name="Gibbs R."/>
            <person name="Gross S."/>
            <person name="Gubbala S."/>
            <person name="Hale W."/>
            <person name="Hemphill L."/>
            <person name="Highlander S."/>
            <person name="Hirani K."/>
            <person name="Jackson L."/>
            <person name="Jakkamsetti A."/>
            <person name="Javaid M."/>
            <person name="Jayaseelan J.C."/>
            <person name="Jiang H."/>
            <person name="Joshi V."/>
            <person name="Korchina V."/>
            <person name="Kovar C."/>
            <person name="Lara F."/>
            <person name="Lee S."/>
            <person name="Liu Y."/>
            <person name="Mata R."/>
            <person name="Mathew T."/>
            <person name="Munidasa M."/>
            <person name="Muzny D."/>
            <person name="Nazareth L."/>
            <person name="Ngo R."/>
            <person name="Nguyen L."/>
            <person name="Nguyen N."/>
            <person name="Okwuonu G."/>
            <person name="Ongeri F."/>
            <person name="Palculict T."/>
            <person name="Patil S."/>
            <person name="Petrosino J."/>
            <person name="Pham C."/>
            <person name="Pham P."/>
            <person name="Pu L.-L."/>
            <person name="Qin X."/>
            <person name="Qu J."/>
            <person name="Reid J."/>
            <person name="Ross M."/>
            <person name="Ruth R."/>
            <person name="Saada N."/>
            <person name="San Lucas F."/>
            <person name="Santibanez J."/>
            <person name="Shang Y."/>
            <person name="Simmons D."/>
            <person name="Song X.-Z."/>
            <person name="Tang L.-Y."/>
            <person name="Thornton R."/>
            <person name="Warren J."/>
            <person name="Weissenberger G."/>
            <person name="Wilczek-Boney K."/>
            <person name="Worley K."/>
            <person name="Youmans B."/>
            <person name="Zhang J."/>
            <person name="Zhang L."/>
            <person name="Zhao Z."/>
            <person name="Zhou C."/>
            <person name="Zhu D."/>
            <person name="Zhu Y."/>
        </authorList>
    </citation>
    <scope>NUCLEOTIDE SEQUENCE [LARGE SCALE GENOMIC DNA]</scope>
    <source>
        <strain evidence="5 6">F0333</strain>
    </source>
</reference>
<dbReference type="SMART" id="SM00450">
    <property type="entry name" value="RHOD"/>
    <property type="match status" value="2"/>
</dbReference>
<dbReference type="eggNOG" id="COG2897">
    <property type="taxonomic scope" value="Bacteria"/>
</dbReference>
<evidence type="ECO:0000256" key="1">
    <source>
        <dbReference type="ARBA" id="ARBA00022679"/>
    </source>
</evidence>
<dbReference type="InterPro" id="IPR036873">
    <property type="entry name" value="Rhodanese-like_dom_sf"/>
</dbReference>
<dbReference type="CDD" id="cd01449">
    <property type="entry name" value="TST_Repeat_2"/>
    <property type="match status" value="1"/>
</dbReference>
<proteinExistence type="predicted"/>
<dbReference type="Gene3D" id="3.40.250.10">
    <property type="entry name" value="Rhodanese-like domain"/>
    <property type="match status" value="2"/>
</dbReference>
<dbReference type="EMBL" id="AQHZ01000016">
    <property type="protein sequence ID" value="ENO18189.1"/>
    <property type="molecule type" value="Genomic_DNA"/>
</dbReference>
<dbReference type="InterPro" id="IPR045078">
    <property type="entry name" value="TST/MPST-like"/>
</dbReference>
<keyword evidence="6" id="KW-1185">Reference proteome</keyword>
<sequence>MTNSPLISAAELASLLESFDALTPSSPDHDTTADSSDHSAPDRSSSAPGLHSSPEPLGAPLTADEAEHRIVRDPASRPLIPNESGHTIARDVAEQVLILDVRYPGPGSPIDGHLQYLEGHIPSACYISMDEALAAPHILGVTGRHPLPSHDVFEEAMRAAGLRKGRPVVIYDDWKSIAAARCWWLLRNAGYENVRVLDGGWRAWVDAALPVETGEVAPIPGSFTAATGFFPSVDAVGVARIASEGILLDARPANRFRGEDETIDPVAGHIPGARSFPALNLINEDGYFLPAHKLRTMFASVGATDEAEVGVYCGSGIQASHAVLAAAVAGLRLPALYAGSWSEWIVDPSREVEIGV</sequence>
<evidence type="ECO:0000313" key="5">
    <source>
        <dbReference type="EMBL" id="ENO18189.1"/>
    </source>
</evidence>
<dbReference type="InterPro" id="IPR001763">
    <property type="entry name" value="Rhodanese-like_dom"/>
</dbReference>
<keyword evidence="1 5" id="KW-0808">Transferase</keyword>
<feature type="region of interest" description="Disordered" evidence="3">
    <location>
        <begin position="20"/>
        <end position="60"/>
    </location>
</feature>
<keyword evidence="2" id="KW-0677">Repeat</keyword>
<dbReference type="OrthoDB" id="9770030at2"/>
<dbReference type="PANTHER" id="PTHR11364:SF27">
    <property type="entry name" value="SULFURTRANSFERASE"/>
    <property type="match status" value="1"/>
</dbReference>
<evidence type="ECO:0000259" key="4">
    <source>
        <dbReference type="PROSITE" id="PS50206"/>
    </source>
</evidence>
<evidence type="ECO:0000256" key="2">
    <source>
        <dbReference type="ARBA" id="ARBA00022737"/>
    </source>
</evidence>
<dbReference type="GO" id="GO:0004792">
    <property type="term" value="F:thiosulfate-cyanide sulfurtransferase activity"/>
    <property type="evidence" value="ECO:0007669"/>
    <property type="project" value="UniProtKB-EC"/>
</dbReference>
<feature type="compositionally biased region" description="Basic and acidic residues" evidence="3">
    <location>
        <begin position="27"/>
        <end position="41"/>
    </location>
</feature>
<dbReference type="Proteomes" id="UP000013015">
    <property type="component" value="Unassembled WGS sequence"/>
</dbReference>